<comment type="similarity">
    <text evidence="1">Belongs to the sigma-70 factor family. ECF subfamily.</text>
</comment>
<reference evidence="9" key="1">
    <citation type="submission" date="2015-02" db="EMBL/GenBank/DDBJ databases">
        <authorList>
            <person name="Chooi Y.-H."/>
        </authorList>
    </citation>
    <scope>NUCLEOTIDE SEQUENCE [LARGE SCALE GENOMIC DNA]</scope>
    <source>
        <strain evidence="9">strain Y</strain>
    </source>
</reference>
<evidence type="ECO:0000256" key="4">
    <source>
        <dbReference type="ARBA" id="ARBA00023125"/>
    </source>
</evidence>
<name>A0A0D6JK34_9HYPH</name>
<sequence>MLARQRHLRFSVAAKSVLPGSGSGSGQEFETQRPLGVDTDASLGAVPLDDDRVLMARLIEGDDGAFRGLIDRHLRAVVGLARRLLGDTAEAEDVAQEAMLRLWRTADRIEVGANGVRGWLFRVARNLCIDRQRTNHRLRVVEEVPEEIEPPRQLDGLEAADVSACVEQAMQELPERQRTALLLFHHEGLSLIEIGKEMGTSSEAVESLLARGRRGLKGKLAGVWRQLLDIEPEGLEE</sequence>
<feature type="domain" description="RNA polymerase sigma factor 70 region 4 type 2" evidence="7">
    <location>
        <begin position="164"/>
        <end position="214"/>
    </location>
</feature>
<keyword evidence="4" id="KW-0238">DNA-binding</keyword>
<keyword evidence="3" id="KW-0731">Sigma factor</keyword>
<dbReference type="InterPro" id="IPR007627">
    <property type="entry name" value="RNA_pol_sigma70_r2"/>
</dbReference>
<dbReference type="Proteomes" id="UP000033187">
    <property type="component" value="Chromosome 1"/>
</dbReference>
<dbReference type="GO" id="GO:0016987">
    <property type="term" value="F:sigma factor activity"/>
    <property type="evidence" value="ECO:0007669"/>
    <property type="project" value="UniProtKB-KW"/>
</dbReference>
<proteinExistence type="inferred from homology"/>
<dbReference type="AlphaFoldDB" id="A0A0D6JK34"/>
<dbReference type="KEGG" id="fil:BN1229_v1_2482"/>
<dbReference type="InterPro" id="IPR013249">
    <property type="entry name" value="RNA_pol_sigma70_r4_t2"/>
</dbReference>
<evidence type="ECO:0000313" key="8">
    <source>
        <dbReference type="EMBL" id="CPR22000.1"/>
    </source>
</evidence>
<dbReference type="InterPro" id="IPR014284">
    <property type="entry name" value="RNA_pol_sigma-70_dom"/>
</dbReference>
<dbReference type="EMBL" id="LN829119">
    <property type="protein sequence ID" value="CPR22000.1"/>
    <property type="molecule type" value="Genomic_DNA"/>
</dbReference>
<evidence type="ECO:0000256" key="2">
    <source>
        <dbReference type="ARBA" id="ARBA00023015"/>
    </source>
</evidence>
<keyword evidence="2" id="KW-0805">Transcription regulation</keyword>
<evidence type="ECO:0000256" key="5">
    <source>
        <dbReference type="ARBA" id="ARBA00023163"/>
    </source>
</evidence>
<feature type="domain" description="RNA polymerase sigma-70 region 2" evidence="6">
    <location>
        <begin position="69"/>
        <end position="137"/>
    </location>
</feature>
<dbReference type="NCBIfam" id="TIGR02937">
    <property type="entry name" value="sigma70-ECF"/>
    <property type="match status" value="1"/>
</dbReference>
<dbReference type="PANTHER" id="PTHR43133:SF8">
    <property type="entry name" value="RNA POLYMERASE SIGMA FACTOR HI_1459-RELATED"/>
    <property type="match status" value="1"/>
</dbReference>
<dbReference type="InterPro" id="IPR036388">
    <property type="entry name" value="WH-like_DNA-bd_sf"/>
</dbReference>
<keyword evidence="9" id="KW-1185">Reference proteome</keyword>
<dbReference type="InterPro" id="IPR013325">
    <property type="entry name" value="RNA_pol_sigma_r2"/>
</dbReference>
<dbReference type="Gene3D" id="1.10.1740.10">
    <property type="match status" value="1"/>
</dbReference>
<dbReference type="KEGG" id="fiy:BN1229_v1_3433"/>
<evidence type="ECO:0000313" key="9">
    <source>
        <dbReference type="Proteomes" id="UP000033187"/>
    </source>
</evidence>
<evidence type="ECO:0000259" key="6">
    <source>
        <dbReference type="Pfam" id="PF04542"/>
    </source>
</evidence>
<gene>
    <name evidence="8" type="ORF">YBN1229_v1_3433</name>
</gene>
<dbReference type="InterPro" id="IPR039425">
    <property type="entry name" value="RNA_pol_sigma-70-like"/>
</dbReference>
<evidence type="ECO:0000256" key="1">
    <source>
        <dbReference type="ARBA" id="ARBA00010641"/>
    </source>
</evidence>
<protein>
    <submittedName>
        <fullName evidence="8">RNA polymerase, sigma-24 subunit, ECF subfamily (Modular protein)</fullName>
    </submittedName>
</protein>
<dbReference type="GO" id="GO:0003677">
    <property type="term" value="F:DNA binding"/>
    <property type="evidence" value="ECO:0007669"/>
    <property type="project" value="UniProtKB-KW"/>
</dbReference>
<dbReference type="SUPFAM" id="SSF88946">
    <property type="entry name" value="Sigma2 domain of RNA polymerase sigma factors"/>
    <property type="match status" value="1"/>
</dbReference>
<accession>A0A0D6JK34</accession>
<dbReference type="SUPFAM" id="SSF88659">
    <property type="entry name" value="Sigma3 and sigma4 domains of RNA polymerase sigma factors"/>
    <property type="match status" value="1"/>
</dbReference>
<dbReference type="Pfam" id="PF04542">
    <property type="entry name" value="Sigma70_r2"/>
    <property type="match status" value="1"/>
</dbReference>
<evidence type="ECO:0000256" key="3">
    <source>
        <dbReference type="ARBA" id="ARBA00023082"/>
    </source>
</evidence>
<dbReference type="Gene3D" id="1.10.10.10">
    <property type="entry name" value="Winged helix-like DNA-binding domain superfamily/Winged helix DNA-binding domain"/>
    <property type="match status" value="1"/>
</dbReference>
<dbReference type="Pfam" id="PF08281">
    <property type="entry name" value="Sigma70_r4_2"/>
    <property type="match status" value="1"/>
</dbReference>
<organism evidence="8 9">
    <name type="scientific">Candidatus Filomicrobium marinum</name>
    <dbReference type="NCBI Taxonomy" id="1608628"/>
    <lineage>
        <taxon>Bacteria</taxon>
        <taxon>Pseudomonadati</taxon>
        <taxon>Pseudomonadota</taxon>
        <taxon>Alphaproteobacteria</taxon>
        <taxon>Hyphomicrobiales</taxon>
        <taxon>Hyphomicrobiaceae</taxon>
        <taxon>Filomicrobium</taxon>
    </lineage>
</organism>
<keyword evidence="5" id="KW-0804">Transcription</keyword>
<dbReference type="GO" id="GO:0006352">
    <property type="term" value="P:DNA-templated transcription initiation"/>
    <property type="evidence" value="ECO:0007669"/>
    <property type="project" value="InterPro"/>
</dbReference>
<evidence type="ECO:0000259" key="7">
    <source>
        <dbReference type="Pfam" id="PF08281"/>
    </source>
</evidence>
<dbReference type="InterPro" id="IPR013324">
    <property type="entry name" value="RNA_pol_sigma_r3/r4-like"/>
</dbReference>
<dbReference type="CDD" id="cd06171">
    <property type="entry name" value="Sigma70_r4"/>
    <property type="match status" value="1"/>
</dbReference>
<dbReference type="PANTHER" id="PTHR43133">
    <property type="entry name" value="RNA POLYMERASE ECF-TYPE SIGMA FACTO"/>
    <property type="match status" value="1"/>
</dbReference>